<organism evidence="1 2">
    <name type="scientific">Pontibacter qinzhouensis</name>
    <dbReference type="NCBI Taxonomy" id="2603253"/>
    <lineage>
        <taxon>Bacteria</taxon>
        <taxon>Pseudomonadati</taxon>
        <taxon>Bacteroidota</taxon>
        <taxon>Cytophagia</taxon>
        <taxon>Cytophagales</taxon>
        <taxon>Hymenobacteraceae</taxon>
        <taxon>Pontibacter</taxon>
    </lineage>
</organism>
<keyword evidence="2" id="KW-1185">Reference proteome</keyword>
<name>A0A5C8K8Q2_9BACT</name>
<dbReference type="EMBL" id="VRTY01000042">
    <property type="protein sequence ID" value="TXK45730.1"/>
    <property type="molecule type" value="Genomic_DNA"/>
</dbReference>
<dbReference type="AlphaFoldDB" id="A0A5C8K8Q2"/>
<protein>
    <submittedName>
        <fullName evidence="1">Gluconate 2-dehydrogenase subunit 3 family protein</fullName>
    </submittedName>
</protein>
<reference evidence="1 2" key="1">
    <citation type="submission" date="2019-08" db="EMBL/GenBank/DDBJ databases">
        <authorList>
            <person name="Shi S."/>
        </authorList>
    </citation>
    <scope>NUCLEOTIDE SEQUENCE [LARGE SCALE GENOMIC DNA]</scope>
    <source>
        <strain evidence="1 2">GY10130</strain>
    </source>
</reference>
<dbReference type="OrthoDB" id="6385145at2"/>
<accession>A0A5C8K8Q2</accession>
<gene>
    <name evidence="1" type="ORF">FVR03_12340</name>
</gene>
<dbReference type="Proteomes" id="UP000321926">
    <property type="component" value="Unassembled WGS sequence"/>
</dbReference>
<sequence length="178" mass="19924">MDRRSVIKNLVLFSGAVVLLPSCITEEKKASIRLENLAVSEGQERVLAEVAETILPATDTAGAKELGLHLFVLKMLDDCHNKQDQKAFMTGLAQFEEMVKKQYGSAFPDCSLEQRQEAIAALNNKKAPQDVLTFYSIMKNETIKGYLNSELVMTKLRVYELIPGRYDGYYPVSKTLVS</sequence>
<dbReference type="Pfam" id="PF13618">
    <property type="entry name" value="Gluconate_2-dh3"/>
    <property type="match status" value="1"/>
</dbReference>
<comment type="caution">
    <text evidence="1">The sequence shown here is derived from an EMBL/GenBank/DDBJ whole genome shotgun (WGS) entry which is preliminary data.</text>
</comment>
<dbReference type="RefSeq" id="WP_147922060.1">
    <property type="nucleotide sequence ID" value="NZ_VRTY01000042.1"/>
</dbReference>
<evidence type="ECO:0000313" key="2">
    <source>
        <dbReference type="Proteomes" id="UP000321926"/>
    </source>
</evidence>
<proteinExistence type="predicted"/>
<dbReference type="InterPro" id="IPR027056">
    <property type="entry name" value="Gluconate_2DH_su3"/>
</dbReference>
<evidence type="ECO:0000313" key="1">
    <source>
        <dbReference type="EMBL" id="TXK45730.1"/>
    </source>
</evidence>